<dbReference type="GO" id="GO:0005634">
    <property type="term" value="C:nucleus"/>
    <property type="evidence" value="ECO:0007669"/>
    <property type="project" value="TreeGrafter"/>
</dbReference>
<dbReference type="PANTHER" id="PTHR48070">
    <property type="entry name" value="ESTERASE OVCA2"/>
    <property type="match status" value="1"/>
</dbReference>
<keyword evidence="4" id="KW-1185">Reference proteome</keyword>
<evidence type="ECO:0000313" key="3">
    <source>
        <dbReference type="EMBL" id="CEJ62736.1"/>
    </source>
</evidence>
<name>A0A0F7U3A6_PENBI</name>
<dbReference type="PANTHER" id="PTHR48070:SF6">
    <property type="entry name" value="ESTERASE OVCA2"/>
    <property type="match status" value="1"/>
</dbReference>
<feature type="domain" description="Serine hydrolase" evidence="2">
    <location>
        <begin position="1"/>
        <end position="104"/>
    </location>
</feature>
<evidence type="ECO:0000313" key="4">
    <source>
        <dbReference type="Proteomes" id="UP000042958"/>
    </source>
</evidence>
<evidence type="ECO:0000259" key="2">
    <source>
        <dbReference type="Pfam" id="PF03959"/>
    </source>
</evidence>
<dbReference type="Proteomes" id="UP000042958">
    <property type="component" value="Unassembled WGS sequence"/>
</dbReference>
<dbReference type="STRING" id="104259.A0A0F7U3A6"/>
<reference evidence="4" key="1">
    <citation type="journal article" date="2015" name="Genome Announc.">
        <title>Draft genome sequence of the fungus Penicillium brasilianum MG11.</title>
        <authorList>
            <person name="Horn F."/>
            <person name="Linde J."/>
            <person name="Mattern D.J."/>
            <person name="Walther G."/>
            <person name="Guthke R."/>
            <person name="Brakhage A.A."/>
            <person name="Valiante V."/>
        </authorList>
    </citation>
    <scope>NUCLEOTIDE SEQUENCE [LARGE SCALE GENOMIC DNA]</scope>
    <source>
        <strain evidence="4">MG11</strain>
    </source>
</reference>
<evidence type="ECO:0000256" key="1">
    <source>
        <dbReference type="ARBA" id="ARBA00022801"/>
    </source>
</evidence>
<dbReference type="OrthoDB" id="4332973at2759"/>
<dbReference type="AlphaFoldDB" id="A0A0F7U3A6"/>
<keyword evidence="1" id="KW-0378">Hydrolase</keyword>
<dbReference type="SUPFAM" id="SSF53474">
    <property type="entry name" value="alpha/beta-Hydrolases"/>
    <property type="match status" value="1"/>
</dbReference>
<gene>
    <name evidence="3" type="ORF">PMG11_11227</name>
</gene>
<sequence length="135" mass="15365">MGFSTGACMAGILTAILERNGSCDFQKERLDANHPPLLFTICFSGFKLTHPKFRSLYLDQIQTPMLHLTGIYDFWIPQSQTYKLAEICVNGELVSFEGTHYVPGDPFVVRKVIEFIKESLGWKYEPNQADGWIDI</sequence>
<dbReference type="EMBL" id="CDHK01000021">
    <property type="protein sequence ID" value="CEJ62736.1"/>
    <property type="molecule type" value="Genomic_DNA"/>
</dbReference>
<dbReference type="InterPro" id="IPR029058">
    <property type="entry name" value="AB_hydrolase_fold"/>
</dbReference>
<dbReference type="InterPro" id="IPR005645">
    <property type="entry name" value="FSH-like_dom"/>
</dbReference>
<dbReference type="GO" id="GO:0017000">
    <property type="term" value="P:antibiotic biosynthetic process"/>
    <property type="evidence" value="ECO:0007669"/>
    <property type="project" value="UniProtKB-ARBA"/>
</dbReference>
<dbReference type="GO" id="GO:0072330">
    <property type="term" value="P:monocarboxylic acid biosynthetic process"/>
    <property type="evidence" value="ECO:0007669"/>
    <property type="project" value="UniProtKB-ARBA"/>
</dbReference>
<dbReference type="GO" id="GO:0016787">
    <property type="term" value="F:hydrolase activity"/>
    <property type="evidence" value="ECO:0007669"/>
    <property type="project" value="UniProtKB-KW"/>
</dbReference>
<dbReference type="GO" id="GO:0019748">
    <property type="term" value="P:secondary metabolic process"/>
    <property type="evidence" value="ECO:0007669"/>
    <property type="project" value="TreeGrafter"/>
</dbReference>
<dbReference type="Pfam" id="PF03959">
    <property type="entry name" value="FSH1"/>
    <property type="match status" value="1"/>
</dbReference>
<protein>
    <recommendedName>
        <fullName evidence="2">Serine hydrolase domain-containing protein</fullName>
    </recommendedName>
</protein>
<proteinExistence type="predicted"/>
<dbReference type="Gene3D" id="3.40.50.1820">
    <property type="entry name" value="alpha/beta hydrolase"/>
    <property type="match status" value="1"/>
</dbReference>
<dbReference type="GO" id="GO:0005737">
    <property type="term" value="C:cytoplasm"/>
    <property type="evidence" value="ECO:0007669"/>
    <property type="project" value="TreeGrafter"/>
</dbReference>
<dbReference type="InterPro" id="IPR050593">
    <property type="entry name" value="LovG"/>
</dbReference>
<organism evidence="3 4">
    <name type="scientific">Penicillium brasilianum</name>
    <dbReference type="NCBI Taxonomy" id="104259"/>
    <lineage>
        <taxon>Eukaryota</taxon>
        <taxon>Fungi</taxon>
        <taxon>Dikarya</taxon>
        <taxon>Ascomycota</taxon>
        <taxon>Pezizomycotina</taxon>
        <taxon>Eurotiomycetes</taxon>
        <taxon>Eurotiomycetidae</taxon>
        <taxon>Eurotiales</taxon>
        <taxon>Aspergillaceae</taxon>
        <taxon>Penicillium</taxon>
    </lineage>
</organism>
<accession>A0A0F7U3A6</accession>